<dbReference type="Proteomes" id="UP000178880">
    <property type="component" value="Unassembled WGS sequence"/>
</dbReference>
<comment type="caution">
    <text evidence="5">The sequence shown here is derived from an EMBL/GenBank/DDBJ whole genome shotgun (WGS) entry which is preliminary data.</text>
</comment>
<dbReference type="AlphaFoldDB" id="A0A1G2CE38"/>
<feature type="chain" id="PRO_5009582285" description="Cohesin domain-containing protein" evidence="3">
    <location>
        <begin position="23"/>
        <end position="718"/>
    </location>
</feature>
<dbReference type="Gene3D" id="2.60.40.680">
    <property type="match status" value="1"/>
</dbReference>
<feature type="transmembrane region" description="Helical" evidence="2">
    <location>
        <begin position="381"/>
        <end position="400"/>
    </location>
</feature>
<name>A0A1G2CE38_9BACT</name>
<keyword evidence="2" id="KW-0812">Transmembrane</keyword>
<feature type="signal peptide" evidence="3">
    <location>
        <begin position="1"/>
        <end position="22"/>
    </location>
</feature>
<keyword evidence="3" id="KW-0732">Signal</keyword>
<feature type="transmembrane region" description="Helical" evidence="2">
    <location>
        <begin position="611"/>
        <end position="632"/>
    </location>
</feature>
<feature type="domain" description="Cohesin" evidence="4">
    <location>
        <begin position="48"/>
        <end position="143"/>
    </location>
</feature>
<evidence type="ECO:0000256" key="1">
    <source>
        <dbReference type="SAM" id="MobiDB-lite"/>
    </source>
</evidence>
<dbReference type="CDD" id="cd08547">
    <property type="entry name" value="Type_II_cohesin"/>
    <property type="match status" value="1"/>
</dbReference>
<dbReference type="GO" id="GO:0000272">
    <property type="term" value="P:polysaccharide catabolic process"/>
    <property type="evidence" value="ECO:0007669"/>
    <property type="project" value="InterPro"/>
</dbReference>
<reference evidence="5 6" key="1">
    <citation type="journal article" date="2016" name="Nat. Commun.">
        <title>Thousands of microbial genomes shed light on interconnected biogeochemical processes in an aquifer system.</title>
        <authorList>
            <person name="Anantharaman K."/>
            <person name="Brown C.T."/>
            <person name="Hug L.A."/>
            <person name="Sharon I."/>
            <person name="Castelle C.J."/>
            <person name="Probst A.J."/>
            <person name="Thomas B.C."/>
            <person name="Singh A."/>
            <person name="Wilkins M.J."/>
            <person name="Karaoz U."/>
            <person name="Brodie E.L."/>
            <person name="Williams K.H."/>
            <person name="Hubbard S.S."/>
            <person name="Banfield J.F."/>
        </authorList>
    </citation>
    <scope>NUCLEOTIDE SEQUENCE [LARGE SCALE GENOMIC DNA]</scope>
</reference>
<accession>A0A1G2CE38</accession>
<protein>
    <recommendedName>
        <fullName evidence="4">Cohesin domain-containing protein</fullName>
    </recommendedName>
</protein>
<sequence length="718" mass="78803">MMHPKRFFTSKRLFTAATVCCAAIVAGGAQQTEAASLYVSPSGGSFVTGSTFTVSIFVNTGGESVNAIEANLTFPVDKLQVVSPTAGNSFIKTWIAQPTYSNTAGTLRFQGAVPNPGINTEAGLVSTVTFRTRSIGNATVRFSDSSRVFLNDGRGTDVLDRTSGGTYAITLPPPEGPIVTSRTNPDPEKWYANDKAVFEWTAPPDIQGYSYVFSEDPNGDPDEISEGIGARVAYDNISDGAHYFHIKALRQNAWGGITTYPAQIDASLPAEFGIEIAPSARTTQRIPIIAFATTDNLSGIDYYELAVISLDKSSGDSPFFVETTSPYINTFEVGRYQIMVRSYDKAGNYLQAQQTLAVVNPIFEIIGAQGVRLGGVYTIPWPYAGVLGLLILAGFSYLAYRAWMWHTLIEEITRHGAIVQHPGIASQLKELQAKQEEYGSSRHVLREQSETNEPEPGSGSGGTGSDKKLMGLLGFLAFVSLLGVFSSVATTYAAELENISAPNPPVITLFPKTISNDEIFYVGGEASVPEAEVLIYMERTDTKATTEKSVRVNKKGEWFYSFPQFFDSGHYIVWAQLKVGGSMSPPSARVEVTVAPTAFQIGEKRLSAQSFYLMLTIIFLIALIGLTMFIVYHGRHARRKNRDLREEIKKAEESIRRGFSVLRRDIEEELAVVRRAKIAKGLSLEEKTREEKLLADLESVGRYLGREIWEIEKKIEKT</sequence>
<feature type="compositionally biased region" description="Basic and acidic residues" evidence="1">
    <location>
        <begin position="439"/>
        <end position="449"/>
    </location>
</feature>
<dbReference type="GO" id="GO:0030246">
    <property type="term" value="F:carbohydrate binding"/>
    <property type="evidence" value="ECO:0007669"/>
    <property type="project" value="InterPro"/>
</dbReference>
<keyword evidence="2" id="KW-1133">Transmembrane helix</keyword>
<feature type="transmembrane region" description="Helical" evidence="2">
    <location>
        <begin position="472"/>
        <end position="494"/>
    </location>
</feature>
<evidence type="ECO:0000256" key="2">
    <source>
        <dbReference type="SAM" id="Phobius"/>
    </source>
</evidence>
<evidence type="ECO:0000259" key="4">
    <source>
        <dbReference type="Pfam" id="PF00963"/>
    </source>
</evidence>
<dbReference type="InterPro" id="IPR008965">
    <property type="entry name" value="CBM2/CBM3_carb-bd_dom_sf"/>
</dbReference>
<dbReference type="STRING" id="1798650.A2945_03300"/>
<evidence type="ECO:0000256" key="3">
    <source>
        <dbReference type="SAM" id="SignalP"/>
    </source>
</evidence>
<dbReference type="SUPFAM" id="SSF49384">
    <property type="entry name" value="Carbohydrate-binding domain"/>
    <property type="match status" value="1"/>
</dbReference>
<keyword evidence="2" id="KW-0472">Membrane</keyword>
<organism evidence="5 6">
    <name type="scientific">Candidatus Liptonbacteria bacterium RIFCSPLOWO2_01_FULL_52_25</name>
    <dbReference type="NCBI Taxonomy" id="1798650"/>
    <lineage>
        <taxon>Bacteria</taxon>
        <taxon>Candidatus Liptoniibacteriota</taxon>
    </lineage>
</organism>
<evidence type="ECO:0000313" key="6">
    <source>
        <dbReference type="Proteomes" id="UP000178880"/>
    </source>
</evidence>
<dbReference type="InterPro" id="IPR002102">
    <property type="entry name" value="Cohesin_dom"/>
</dbReference>
<dbReference type="Pfam" id="PF00963">
    <property type="entry name" value="Cohesin"/>
    <property type="match status" value="1"/>
</dbReference>
<dbReference type="EMBL" id="MHLA01000014">
    <property type="protein sequence ID" value="OGY99645.1"/>
    <property type="molecule type" value="Genomic_DNA"/>
</dbReference>
<proteinExistence type="predicted"/>
<evidence type="ECO:0000313" key="5">
    <source>
        <dbReference type="EMBL" id="OGY99645.1"/>
    </source>
</evidence>
<gene>
    <name evidence="5" type="ORF">A2945_03300</name>
</gene>
<feature type="region of interest" description="Disordered" evidence="1">
    <location>
        <begin position="439"/>
        <end position="463"/>
    </location>
</feature>